<name>A0A6P8WVN1_DROAB</name>
<evidence type="ECO:0000256" key="1">
    <source>
        <dbReference type="SAM" id="MobiDB-lite"/>
    </source>
</evidence>
<keyword evidence="2" id="KW-1185">Reference proteome</keyword>
<dbReference type="InterPro" id="IPR036872">
    <property type="entry name" value="CH_dom_sf"/>
</dbReference>
<reference evidence="3" key="1">
    <citation type="submission" date="2025-08" db="UniProtKB">
        <authorList>
            <consortium name="RefSeq"/>
        </authorList>
    </citation>
    <scope>IDENTIFICATION</scope>
    <source>
        <strain evidence="3">15112-1751.03</strain>
        <tissue evidence="3">Whole Adult</tissue>
    </source>
</reference>
<feature type="region of interest" description="Disordered" evidence="1">
    <location>
        <begin position="73"/>
        <end position="113"/>
    </location>
</feature>
<dbReference type="AlphaFoldDB" id="A0A6P8WVN1"/>
<evidence type="ECO:0000313" key="2">
    <source>
        <dbReference type="Proteomes" id="UP000515160"/>
    </source>
</evidence>
<dbReference type="SUPFAM" id="SSF47576">
    <property type="entry name" value="Calponin-homology domain, CH-domain"/>
    <property type="match status" value="1"/>
</dbReference>
<accession>A0A6P8WVN1</accession>
<dbReference type="Proteomes" id="UP000515160">
    <property type="component" value="Chromosome X"/>
</dbReference>
<evidence type="ECO:0000313" key="3">
    <source>
        <dbReference type="RefSeq" id="XP_034102520.2"/>
    </source>
</evidence>
<proteinExistence type="predicted"/>
<organism evidence="2 3">
    <name type="scientific">Drosophila albomicans</name>
    <name type="common">Fruit fly</name>
    <dbReference type="NCBI Taxonomy" id="7291"/>
    <lineage>
        <taxon>Eukaryota</taxon>
        <taxon>Metazoa</taxon>
        <taxon>Ecdysozoa</taxon>
        <taxon>Arthropoda</taxon>
        <taxon>Hexapoda</taxon>
        <taxon>Insecta</taxon>
        <taxon>Pterygota</taxon>
        <taxon>Neoptera</taxon>
        <taxon>Endopterygota</taxon>
        <taxon>Diptera</taxon>
        <taxon>Brachycera</taxon>
        <taxon>Muscomorpha</taxon>
        <taxon>Ephydroidea</taxon>
        <taxon>Drosophilidae</taxon>
        <taxon>Drosophila</taxon>
    </lineage>
</organism>
<dbReference type="OrthoDB" id="2119228at2759"/>
<dbReference type="Gene3D" id="1.10.418.10">
    <property type="entry name" value="Calponin-like domain"/>
    <property type="match status" value="1"/>
</dbReference>
<gene>
    <name evidence="3" type="primary">LOC117566969</name>
</gene>
<feature type="compositionally biased region" description="Polar residues" evidence="1">
    <location>
        <begin position="88"/>
        <end position="99"/>
    </location>
</feature>
<dbReference type="GeneID" id="117566969"/>
<protein>
    <submittedName>
        <fullName evidence="3">Microtubule-associated protein RP/EB family member 2-like</fullName>
    </submittedName>
</protein>
<sequence length="113" mass="12739">MNSLNIVEARCPVDVQQLVKGRYQDNYEFAMWFRLFYEANFEQLPPDYNPHNMYTRFDANFHWTVANVASAGADADAKAPISKRATGEGNNAQKVNNDASAKAIQGYKAQSDE</sequence>
<dbReference type="RefSeq" id="XP_034102520.2">
    <property type="nucleotide sequence ID" value="XM_034246629.2"/>
</dbReference>